<dbReference type="Gramene" id="TRITD1Av1G179020.2">
    <property type="protein sequence ID" value="TRITD1Av1G179020.2"/>
    <property type="gene ID" value="TRITD1Av1G179020"/>
</dbReference>
<evidence type="ECO:0000256" key="9">
    <source>
        <dbReference type="PIRSR" id="PIRSR000517-1"/>
    </source>
</evidence>
<accession>A0A9R0QAZ0</accession>
<dbReference type="InterPro" id="IPR015421">
    <property type="entry name" value="PyrdxlP-dep_Trfase_major"/>
</dbReference>
<dbReference type="EMBL" id="LT934111">
    <property type="protein sequence ID" value="VAH08293.1"/>
    <property type="molecule type" value="Genomic_DNA"/>
</dbReference>
<dbReference type="Gene3D" id="3.90.1150.10">
    <property type="entry name" value="Aspartate Aminotransferase, domain 1"/>
    <property type="match status" value="1"/>
</dbReference>
<evidence type="ECO:0000256" key="3">
    <source>
        <dbReference type="ARBA" id="ARBA00022679"/>
    </source>
</evidence>
<evidence type="ECO:0000256" key="7">
    <source>
        <dbReference type="ARBA" id="ARBA00067055"/>
    </source>
</evidence>
<dbReference type="PANTHER" id="PTHR45744:SF5">
    <property type="entry name" value="NICOTIANAMINE AMINOTRANSFERASE 1"/>
    <property type="match status" value="1"/>
</dbReference>
<organism evidence="12 13">
    <name type="scientific">Triticum turgidum subsp. durum</name>
    <name type="common">Durum wheat</name>
    <name type="synonym">Triticum durum</name>
    <dbReference type="NCBI Taxonomy" id="4567"/>
    <lineage>
        <taxon>Eukaryota</taxon>
        <taxon>Viridiplantae</taxon>
        <taxon>Streptophyta</taxon>
        <taxon>Embryophyta</taxon>
        <taxon>Tracheophyta</taxon>
        <taxon>Spermatophyta</taxon>
        <taxon>Magnoliopsida</taxon>
        <taxon>Liliopsida</taxon>
        <taxon>Poales</taxon>
        <taxon>Poaceae</taxon>
        <taxon>BOP clade</taxon>
        <taxon>Pooideae</taxon>
        <taxon>Triticodae</taxon>
        <taxon>Triticeae</taxon>
        <taxon>Triticinae</taxon>
        <taxon>Triticum</taxon>
    </lineage>
</organism>
<keyword evidence="3" id="KW-0808">Transferase</keyword>
<dbReference type="InterPro" id="IPR004839">
    <property type="entry name" value="Aminotransferase_I/II_large"/>
</dbReference>
<evidence type="ECO:0000256" key="5">
    <source>
        <dbReference type="ARBA" id="ARBA00052517"/>
    </source>
</evidence>
<dbReference type="InterPro" id="IPR015422">
    <property type="entry name" value="PyrdxlP-dep_Trfase_small"/>
</dbReference>
<evidence type="ECO:0000256" key="4">
    <source>
        <dbReference type="ARBA" id="ARBA00022898"/>
    </source>
</evidence>
<dbReference type="Proteomes" id="UP000324705">
    <property type="component" value="Chromosome 1A"/>
</dbReference>
<dbReference type="Gene3D" id="3.40.640.10">
    <property type="entry name" value="Type I PLP-dependent aspartate aminotransferase-like (Major domain)"/>
    <property type="match status" value="1"/>
</dbReference>
<name>A0A9R0QAZ0_TRITD</name>
<feature type="region of interest" description="Disordered" evidence="10">
    <location>
        <begin position="1"/>
        <end position="52"/>
    </location>
</feature>
<evidence type="ECO:0000259" key="11">
    <source>
        <dbReference type="Pfam" id="PF00155"/>
    </source>
</evidence>
<dbReference type="GO" id="GO:0006572">
    <property type="term" value="P:L-tyrosine catabolic process"/>
    <property type="evidence" value="ECO:0007669"/>
    <property type="project" value="TreeGrafter"/>
</dbReference>
<dbReference type="GO" id="GO:0030170">
    <property type="term" value="F:pyridoxal phosphate binding"/>
    <property type="evidence" value="ECO:0007669"/>
    <property type="project" value="InterPro"/>
</dbReference>
<evidence type="ECO:0000256" key="2">
    <source>
        <dbReference type="ARBA" id="ARBA00007441"/>
    </source>
</evidence>
<evidence type="ECO:0000256" key="8">
    <source>
        <dbReference type="PIRNR" id="PIRNR000517"/>
    </source>
</evidence>
<evidence type="ECO:0000313" key="12">
    <source>
        <dbReference type="EMBL" id="VAH08293.1"/>
    </source>
</evidence>
<dbReference type="FunFam" id="3.90.1150.10:FF:000040">
    <property type="entry name" value="Tyrosine aminotransferase"/>
    <property type="match status" value="1"/>
</dbReference>
<gene>
    <name evidence="12" type="ORF">TRITD_1Av1G179020</name>
</gene>
<comment type="cofactor">
    <cofactor evidence="1 8 9">
        <name>pyridoxal 5'-phosphate</name>
        <dbReference type="ChEBI" id="CHEBI:597326"/>
    </cofactor>
</comment>
<dbReference type="InterPro" id="IPR005958">
    <property type="entry name" value="TyrNic_aminoTrfase"/>
</dbReference>
<dbReference type="AlphaFoldDB" id="A0A9R0QAZ0"/>
<comment type="catalytic activity">
    <reaction evidence="5">
        <text>nicotianamine + 2-oxoglutarate = 3''-deamino-3''-oxonicotianamine + L-glutamate</text>
        <dbReference type="Rhea" id="RHEA:22104"/>
        <dbReference type="ChEBI" id="CHEBI:16810"/>
        <dbReference type="ChEBI" id="CHEBI:29985"/>
        <dbReference type="ChEBI" id="CHEBI:58249"/>
        <dbReference type="ChEBI" id="CHEBI:58685"/>
        <dbReference type="EC" id="2.6.1.80"/>
    </reaction>
</comment>
<dbReference type="OMA" id="GWIAMVD"/>
<dbReference type="EC" id="2.6.1.80" evidence="7"/>
<dbReference type="NCBIfam" id="TIGR01265">
    <property type="entry name" value="tyr_nico_aTase"/>
    <property type="match status" value="1"/>
</dbReference>
<dbReference type="GO" id="GO:0004838">
    <property type="term" value="F:L-tyrosine-2-oxoglutarate transaminase activity"/>
    <property type="evidence" value="ECO:0007669"/>
    <property type="project" value="TreeGrafter"/>
</dbReference>
<proteinExistence type="inferred from homology"/>
<sequence>MATAHQSDGAAAANGKSNGHAVPPAANGESNGHAEAAPVNGESNGHAAAAAAEPEEAVEWNFAGAKGGVLAATGANMSIRAIRYKISASVRESGPRPVLPLAHGDPSVFPAFRTAVEAEDAVAAALRTGQFNCYPAGVGLPAARSAVAEHLSQGVPYKLSADDIFLTAGGTQAIEVIIPVLAQTAGANILLPRPGYPNYEARAAFNKLEVRHFDLIPEKGWEIDIDSLESIADKNTTAMLIINPNNPCGSVYSYKHLAKVAEVARKLGILVIADEVYGKLVLGSAPFIPMGVFGHIAPVLSIGSLSKSWIVPGWRLGWVAVYDPTKILEETRISTSITNYLNVSTDPATFVQAALPQILENTKEDFFKRIIGLLKESSEICYREIKENKYITCPHKPEGSMFVMVKLNLHLLEAIHDDIDFCCKLAKEESVILCPGSVLGMENWVRITFACVPSSLQDGLERIKSFCQRNKKKNSINGC</sequence>
<dbReference type="Pfam" id="PF00155">
    <property type="entry name" value="Aminotran_1_2"/>
    <property type="match status" value="1"/>
</dbReference>
<keyword evidence="13" id="KW-1185">Reference proteome</keyword>
<dbReference type="CDD" id="cd00609">
    <property type="entry name" value="AAT_like"/>
    <property type="match status" value="1"/>
</dbReference>
<dbReference type="InterPro" id="IPR015424">
    <property type="entry name" value="PyrdxlP-dep_Trfase"/>
</dbReference>
<reference evidence="12 13" key="1">
    <citation type="submission" date="2017-09" db="EMBL/GenBank/DDBJ databases">
        <authorList>
            <consortium name="International Durum Wheat Genome Sequencing Consortium (IDWGSC)"/>
            <person name="Milanesi L."/>
        </authorList>
    </citation>
    <scope>NUCLEOTIDE SEQUENCE [LARGE SCALE GENOMIC DNA]</scope>
    <source>
        <strain evidence="13">cv. Svevo</strain>
    </source>
</reference>
<dbReference type="PIRSF" id="PIRSF000517">
    <property type="entry name" value="Tyr_transaminase"/>
    <property type="match status" value="1"/>
</dbReference>
<dbReference type="SUPFAM" id="SSF53383">
    <property type="entry name" value="PLP-dependent transferases"/>
    <property type="match status" value="1"/>
</dbReference>
<feature type="domain" description="Aminotransferase class I/classII large" evidence="11">
    <location>
        <begin position="98"/>
        <end position="458"/>
    </location>
</feature>
<dbReference type="FunFam" id="3.40.640.10:FF:000048">
    <property type="entry name" value="tyrosine aminotransferase"/>
    <property type="match status" value="1"/>
</dbReference>
<evidence type="ECO:0000256" key="10">
    <source>
        <dbReference type="SAM" id="MobiDB-lite"/>
    </source>
</evidence>
<evidence type="ECO:0000256" key="1">
    <source>
        <dbReference type="ARBA" id="ARBA00001933"/>
    </source>
</evidence>
<comment type="function">
    <text evidence="6">Involved in biosynthesis of mugineic acid family phytosiderophores.</text>
</comment>
<evidence type="ECO:0000313" key="13">
    <source>
        <dbReference type="Proteomes" id="UP000324705"/>
    </source>
</evidence>
<keyword evidence="4 8" id="KW-0663">Pyridoxal phosphate</keyword>
<dbReference type="PANTHER" id="PTHR45744">
    <property type="entry name" value="TYROSINE AMINOTRANSFERASE"/>
    <property type="match status" value="1"/>
</dbReference>
<feature type="modified residue" description="N6-(pyridoxal phosphate)lysine" evidence="9">
    <location>
        <position position="307"/>
    </location>
</feature>
<protein>
    <recommendedName>
        <fullName evidence="7">nicotianamine aminotransferase</fullName>
        <ecNumber evidence="7">2.6.1.80</ecNumber>
    </recommendedName>
</protein>
<evidence type="ECO:0000256" key="6">
    <source>
        <dbReference type="ARBA" id="ARBA00060103"/>
    </source>
</evidence>
<comment type="similarity">
    <text evidence="2 8">Belongs to the class-I pyridoxal-phosphate-dependent aminotransferase family.</text>
</comment>
<dbReference type="GO" id="GO:0033855">
    <property type="term" value="F:nicotianamine aminotransferase activity"/>
    <property type="evidence" value="ECO:0007669"/>
    <property type="project" value="UniProtKB-EC"/>
</dbReference>